<proteinExistence type="predicted"/>
<evidence type="ECO:0000313" key="3">
    <source>
        <dbReference type="Proteomes" id="UP000015100"/>
    </source>
</evidence>
<reference evidence="3" key="2">
    <citation type="submission" date="2013-04" db="EMBL/GenBank/DDBJ databases">
        <title>Genomic mechanisms accounting for the adaptation to parasitism in nematode-trapping fungi.</title>
        <authorList>
            <person name="Ahren D.G."/>
        </authorList>
    </citation>
    <scope>NUCLEOTIDE SEQUENCE [LARGE SCALE GENOMIC DNA]</scope>
    <source>
        <strain evidence="3">CBS 200.50</strain>
    </source>
</reference>
<dbReference type="eggNOG" id="ENOG502STEZ">
    <property type="taxonomic scope" value="Eukaryota"/>
</dbReference>
<reference evidence="2 3" key="1">
    <citation type="journal article" date="2013" name="PLoS Genet.">
        <title>Genomic mechanisms accounting for the adaptation to parasitism in nematode-trapping fungi.</title>
        <authorList>
            <person name="Meerupati T."/>
            <person name="Andersson K.M."/>
            <person name="Friman E."/>
            <person name="Kumar D."/>
            <person name="Tunlid A."/>
            <person name="Ahren D."/>
        </authorList>
    </citation>
    <scope>NUCLEOTIDE SEQUENCE [LARGE SCALE GENOMIC DNA]</scope>
    <source>
        <strain evidence="2 3">CBS 200.50</strain>
    </source>
</reference>
<dbReference type="AlphaFoldDB" id="S8A7E4"/>
<organism evidence="2 3">
    <name type="scientific">Dactylellina haptotyla (strain CBS 200.50)</name>
    <name type="common">Nematode-trapping fungus</name>
    <name type="synonym">Monacrosporium haptotylum</name>
    <dbReference type="NCBI Taxonomy" id="1284197"/>
    <lineage>
        <taxon>Eukaryota</taxon>
        <taxon>Fungi</taxon>
        <taxon>Dikarya</taxon>
        <taxon>Ascomycota</taxon>
        <taxon>Pezizomycotina</taxon>
        <taxon>Orbiliomycetes</taxon>
        <taxon>Orbiliales</taxon>
        <taxon>Orbiliaceae</taxon>
        <taxon>Dactylellina</taxon>
    </lineage>
</organism>
<comment type="caution">
    <text evidence="2">The sequence shown here is derived from an EMBL/GenBank/DDBJ whole genome shotgun (WGS) entry which is preliminary data.</text>
</comment>
<feature type="chain" id="PRO_5004547785" description="Extracellular membrane protein CFEM domain-containing protein" evidence="1">
    <location>
        <begin position="19"/>
        <end position="209"/>
    </location>
</feature>
<evidence type="ECO:0000256" key="1">
    <source>
        <dbReference type="SAM" id="SignalP"/>
    </source>
</evidence>
<protein>
    <recommendedName>
        <fullName evidence="4">Extracellular membrane protein CFEM domain-containing protein</fullName>
    </recommendedName>
</protein>
<evidence type="ECO:0000313" key="2">
    <source>
        <dbReference type="EMBL" id="EPS38905.1"/>
    </source>
</evidence>
<dbReference type="Proteomes" id="UP000015100">
    <property type="component" value="Unassembled WGS sequence"/>
</dbReference>
<name>S8A7E4_DACHA</name>
<dbReference type="OrthoDB" id="5318500at2759"/>
<dbReference type="OMA" id="SAYTCMC"/>
<keyword evidence="1" id="KW-0732">Signal</keyword>
<dbReference type="HOGENOM" id="CLU_1085762_0_0_1"/>
<gene>
    <name evidence="2" type="ORF">H072_7313</name>
</gene>
<evidence type="ECO:0008006" key="4">
    <source>
        <dbReference type="Google" id="ProtNLM"/>
    </source>
</evidence>
<feature type="signal peptide" evidence="1">
    <location>
        <begin position="1"/>
        <end position="18"/>
    </location>
</feature>
<accession>S8A7E4</accession>
<sequence>MQLKHIIIAFASVALVSAVAIPEPQITASPTFKCGCTNACIIACAGKSDCFCPQYCDPAYECPVASTTLTPIKPTATCGCLNDCIVGCPDLRLCKCADYCDPKYACPTTTPSKTTTSVKPTFTCGCTNDCFVNCPPGESCICPLYCDLKYACPTLTTSKKVTATIVPYSLTPISTTTPCGCYNDCTLSCGKKAGCVCPQYCDPKYACVA</sequence>
<keyword evidence="3" id="KW-1185">Reference proteome</keyword>
<dbReference type="EMBL" id="AQGS01000514">
    <property type="protein sequence ID" value="EPS38905.1"/>
    <property type="molecule type" value="Genomic_DNA"/>
</dbReference>